<sequence>MIRTAELLEQDLSFKSVDDKGSLFLIKAIREGINYSFFEEMLKYVPFSFLEWSRYLNLSERTLQRYKKENKPFQASFAERILEIRLLYKYGIEVFEDNGNFDSWLNTKSIALGGVKPKELLDTTFGINLVRDELTRIEHGVLA</sequence>
<evidence type="ECO:0000259" key="2">
    <source>
        <dbReference type="Pfam" id="PF20432"/>
    </source>
</evidence>
<reference evidence="3 4" key="1">
    <citation type="submission" date="2019-12" db="EMBL/GenBank/DDBJ databases">
        <title>Mucilaginibacter sp. HMF7410 genome sequencing and assembly.</title>
        <authorList>
            <person name="Kang H."/>
            <person name="Cha I."/>
            <person name="Kim H."/>
            <person name="Joh K."/>
        </authorList>
    </citation>
    <scope>NUCLEOTIDE SEQUENCE [LARGE SCALE GENOMIC DNA]</scope>
    <source>
        <strain evidence="3 4">HMF7410</strain>
    </source>
</reference>
<protein>
    <submittedName>
        <fullName evidence="3">DUF2384 domain-containing protein</fullName>
    </submittedName>
</protein>
<keyword evidence="4" id="KW-1185">Reference proteome</keyword>
<dbReference type="EMBL" id="WPIK01000029">
    <property type="protein sequence ID" value="MVN23479.1"/>
    <property type="molecule type" value="Genomic_DNA"/>
</dbReference>
<dbReference type="Proteomes" id="UP000462014">
    <property type="component" value="Unassembled WGS sequence"/>
</dbReference>
<dbReference type="GO" id="GO:0003677">
    <property type="term" value="F:DNA binding"/>
    <property type="evidence" value="ECO:0007669"/>
    <property type="project" value="InterPro"/>
</dbReference>
<feature type="domain" description="Antitoxin Xre-like helix-turn-helix" evidence="2">
    <location>
        <begin position="25"/>
        <end position="83"/>
    </location>
</feature>
<dbReference type="AlphaFoldDB" id="A0A7K1T1P4"/>
<dbReference type="Pfam" id="PF20432">
    <property type="entry name" value="Xre-like-HTH"/>
    <property type="match status" value="1"/>
</dbReference>
<feature type="domain" description="Antitoxin Xre/MbcA/ParS-like toxin-binding" evidence="1">
    <location>
        <begin position="92"/>
        <end position="140"/>
    </location>
</feature>
<evidence type="ECO:0000313" key="4">
    <source>
        <dbReference type="Proteomes" id="UP000462014"/>
    </source>
</evidence>
<accession>A0A7K1T1P4</accession>
<dbReference type="InterPro" id="IPR011979">
    <property type="entry name" value="Antitox_Xre"/>
</dbReference>
<comment type="caution">
    <text evidence="3">The sequence shown here is derived from an EMBL/GenBank/DDBJ whole genome shotgun (WGS) entry which is preliminary data.</text>
</comment>
<dbReference type="RefSeq" id="WP_157569765.1">
    <property type="nucleotide sequence ID" value="NZ_WPIK01000029.1"/>
</dbReference>
<evidence type="ECO:0000259" key="1">
    <source>
        <dbReference type="Pfam" id="PF09722"/>
    </source>
</evidence>
<name>A0A7K1T1P4_9SPHI</name>
<dbReference type="Pfam" id="PF09722">
    <property type="entry name" value="Xre_MbcA_ParS_C"/>
    <property type="match status" value="1"/>
</dbReference>
<evidence type="ECO:0000313" key="3">
    <source>
        <dbReference type="EMBL" id="MVN23479.1"/>
    </source>
</evidence>
<dbReference type="InterPro" id="IPR024467">
    <property type="entry name" value="Xre/MbcA/ParS-like_toxin-bd"/>
</dbReference>
<gene>
    <name evidence="3" type="ORF">GO621_18300</name>
</gene>
<dbReference type="InterPro" id="IPR046847">
    <property type="entry name" value="Xre-like_HTH"/>
</dbReference>
<dbReference type="NCBIfam" id="TIGR02293">
    <property type="entry name" value="TAS_TIGR02293"/>
    <property type="match status" value="1"/>
</dbReference>
<organism evidence="3 4">
    <name type="scientific">Mucilaginibacter arboris</name>
    <dbReference type="NCBI Taxonomy" id="2682090"/>
    <lineage>
        <taxon>Bacteria</taxon>
        <taxon>Pseudomonadati</taxon>
        <taxon>Bacteroidota</taxon>
        <taxon>Sphingobacteriia</taxon>
        <taxon>Sphingobacteriales</taxon>
        <taxon>Sphingobacteriaceae</taxon>
        <taxon>Mucilaginibacter</taxon>
    </lineage>
</organism>
<proteinExistence type="predicted"/>